<evidence type="ECO:0000313" key="1">
    <source>
        <dbReference type="EMBL" id="OSG90870.1"/>
    </source>
</evidence>
<reference evidence="1 2" key="1">
    <citation type="journal article" date="2016" name="Sci. Rep.">
        <title>Evaluation of genetic diversity among strains of the human gut commensal Bifidobacterium adolescentis.</title>
        <authorList>
            <person name="Duranti S."/>
            <person name="Milani C."/>
            <person name="Lugli G.A."/>
            <person name="Mancabelli L."/>
            <person name="Turroni F."/>
            <person name="Ferrario C."/>
            <person name="Mangifesta M."/>
            <person name="Viappiani A."/>
            <person name="Sanchez B."/>
            <person name="Margolles A."/>
            <person name="van Sinderen D."/>
            <person name="Ventura M."/>
        </authorList>
    </citation>
    <scope>NUCLEOTIDE SEQUENCE [LARGE SCALE GENOMIC DNA]</scope>
    <source>
        <strain evidence="1 2">AD2-8</strain>
    </source>
</reference>
<gene>
    <name evidence="1" type="ORF">AD0028_1859</name>
</gene>
<accession>A0A1X2Z8Y8</accession>
<dbReference type="EMBL" id="LNKF01000014">
    <property type="protein sequence ID" value="OSG90870.1"/>
    <property type="molecule type" value="Genomic_DNA"/>
</dbReference>
<name>A0A1X2Z8Y8_BIFAD</name>
<dbReference type="RefSeq" id="WP_085408676.1">
    <property type="nucleotide sequence ID" value="NZ_LNKF01000014.1"/>
</dbReference>
<proteinExistence type="predicted"/>
<organism evidence="1 2">
    <name type="scientific">Bifidobacterium adolescentis</name>
    <dbReference type="NCBI Taxonomy" id="1680"/>
    <lineage>
        <taxon>Bacteria</taxon>
        <taxon>Bacillati</taxon>
        <taxon>Actinomycetota</taxon>
        <taxon>Actinomycetes</taxon>
        <taxon>Bifidobacteriales</taxon>
        <taxon>Bifidobacteriaceae</taxon>
        <taxon>Bifidobacterium</taxon>
    </lineage>
</organism>
<evidence type="ECO:0000313" key="2">
    <source>
        <dbReference type="Proteomes" id="UP000193664"/>
    </source>
</evidence>
<dbReference type="Proteomes" id="UP000193664">
    <property type="component" value="Unassembled WGS sequence"/>
</dbReference>
<dbReference type="AlphaFoldDB" id="A0A1X2Z8Y8"/>
<sequence length="92" mass="10056">MTPNQLIDALKRLPPEVLGRPIMDDDDTIAPGWSLAPADICIGTGEFLANGDIGVIPDPDKDPDEDLKAEAGEWGMPLQRELRATLHSYMED</sequence>
<comment type="caution">
    <text evidence="1">The sequence shown here is derived from an EMBL/GenBank/DDBJ whole genome shotgun (WGS) entry which is preliminary data.</text>
</comment>
<protein>
    <submittedName>
        <fullName evidence="1">Uncharacterized protein</fullName>
    </submittedName>
</protein>